<comment type="function">
    <text evidence="1 15">Mitochondrial GTPase involved in mitochondrial trafficking. Probably involved in control of anterograde transport of mitochondria and their subcellular distribution.</text>
</comment>
<keyword evidence="13 15" id="KW-0342">GTP-binding</keyword>
<dbReference type="GO" id="GO:0005525">
    <property type="term" value="F:GTP binding"/>
    <property type="evidence" value="ECO:0007669"/>
    <property type="project" value="UniProtKB-KW"/>
</dbReference>
<dbReference type="PROSITE" id="PS00018">
    <property type="entry name" value="EF_HAND_1"/>
    <property type="match status" value="2"/>
</dbReference>
<dbReference type="Pfam" id="PF08356">
    <property type="entry name" value="EF_assoc_2"/>
    <property type="match status" value="1"/>
</dbReference>
<dbReference type="GO" id="GO:0003924">
    <property type="term" value="F:GTPase activity"/>
    <property type="evidence" value="ECO:0007669"/>
    <property type="project" value="InterPro"/>
</dbReference>
<evidence type="ECO:0000256" key="5">
    <source>
        <dbReference type="ARBA" id="ARBA00022723"/>
    </source>
</evidence>
<evidence type="ECO:0000256" key="14">
    <source>
        <dbReference type="ARBA" id="ARBA00023136"/>
    </source>
</evidence>
<sequence>MTDIRIVVVGDDHSDFEYVVPPISVPDIYSNANTIIVDTSSDPADRPVLIKELRKANVICLVYADSYSEERISLFWLPFFRSLGVNLPVVLCANKCDNLEKDGSQVIEEEMLPIMKEFKEVESCIRLVMIYCLYNYKRRRSSGKTHKNVNEVFRYFLLSLFNDKVFYLCQRAVTHPIAPLFNVKEQDLKPAAIVALKRIFFLSDKDHDGILNDAELDSLQRRCFEKSMTQSDFDDIKLSVSKLSSEAIRNNGLTETGFLMLNKLFSVKGRHETTWQILRSFKYTDSLSLRDDFLNPKVEVRSDQSVELSPLGYRFLVDYFSLMDKDNDGALNSEELNALFVSTPGLPKLWLLSSFPESTVRNEMGYVTYNGWLAQWSMTTLLDYPTTLAYLAYLGFESPGKQGTIDALHLTKPRKRGKKSVKVDRNVFLCYVVGKRKSGKSCLLDSFINTPYNPEYIPTKGHRIVVNSVEIQSIQRYLVLEELTDNESSNVLSDPKKIDSCDVLCLTYDSSDPESFGYLLKLHEKYPEINSIPCVYAATKADLDRQQQRCDIQPDQYTQAQCLRSPIHVSIPWMSTSDLFVQLVEAAQAPYSATPRKKTESDTSNIAFLLATTVFGTLVFSIGVHLFFRKP</sequence>
<dbReference type="SUPFAM" id="SSF52540">
    <property type="entry name" value="P-loop containing nucleoside triphosphate hydrolases"/>
    <property type="match status" value="2"/>
</dbReference>
<keyword evidence="8 15" id="KW-1000">Mitochondrion outer membrane</keyword>
<dbReference type="InterPro" id="IPR013566">
    <property type="entry name" value="EF_hand_assoc_1"/>
</dbReference>
<keyword evidence="7 15" id="KW-0547">Nucleotide-binding</keyword>
<evidence type="ECO:0000256" key="1">
    <source>
        <dbReference type="ARBA" id="ARBA00003481"/>
    </source>
</evidence>
<keyword evidence="9 15" id="KW-0378">Hydrolase</keyword>
<dbReference type="SMART" id="SM00054">
    <property type="entry name" value="EFh"/>
    <property type="match status" value="2"/>
</dbReference>
<gene>
    <name evidence="19" type="ORF">MERGE_001401</name>
</gene>
<dbReference type="EC" id="3.6.5.-" evidence="15"/>
<name>A0A899G355_9ASCO</name>
<dbReference type="OrthoDB" id="10020961at2759"/>
<keyword evidence="4 16" id="KW-0812">Transmembrane</keyword>
<reference evidence="19" key="1">
    <citation type="submission" date="2020-06" db="EMBL/GenBank/DDBJ databases">
        <title>Genomes of multiple members of Pneumocystis genus reveal paths to human pathogen Pneumocystis jirovecii.</title>
        <authorList>
            <person name="Cisse O.H."/>
            <person name="Ma L."/>
            <person name="Dekker J."/>
            <person name="Khil P."/>
            <person name="Jo J."/>
            <person name="Brenchley J."/>
            <person name="Blair R."/>
            <person name="Pahar B."/>
            <person name="Chabe M."/>
            <person name="Van Rompay K.A."/>
            <person name="Keesler R."/>
            <person name="Sukura A."/>
            <person name="Hirsch V."/>
            <person name="Kutty G."/>
            <person name="Liu Y."/>
            <person name="Peng L."/>
            <person name="Chen J."/>
            <person name="Song J."/>
            <person name="Weissenbacher-Lang C."/>
            <person name="Xu J."/>
            <person name="Upham N.S."/>
            <person name="Stajich J.E."/>
            <person name="Cuomo C.A."/>
            <person name="Cushion M.T."/>
            <person name="Kovacs J.A."/>
        </authorList>
    </citation>
    <scope>NUCLEOTIDE SEQUENCE</scope>
    <source>
        <strain evidence="19">2A</strain>
    </source>
</reference>
<dbReference type="Pfam" id="PF00071">
    <property type="entry name" value="Ras"/>
    <property type="match status" value="1"/>
</dbReference>
<dbReference type="InterPro" id="IPR011992">
    <property type="entry name" value="EF-hand-dom_pair"/>
</dbReference>
<evidence type="ECO:0000256" key="15">
    <source>
        <dbReference type="PIRNR" id="PIRNR037488"/>
    </source>
</evidence>
<dbReference type="InterPro" id="IPR018247">
    <property type="entry name" value="EF_Hand_1_Ca_BS"/>
</dbReference>
<dbReference type="GO" id="GO:0005741">
    <property type="term" value="C:mitochondrial outer membrane"/>
    <property type="evidence" value="ECO:0007669"/>
    <property type="project" value="UniProtKB-SubCell"/>
</dbReference>
<dbReference type="GO" id="GO:0005509">
    <property type="term" value="F:calcium ion binding"/>
    <property type="evidence" value="ECO:0007669"/>
    <property type="project" value="InterPro"/>
</dbReference>
<dbReference type="AlphaFoldDB" id="A0A899G355"/>
<protein>
    <recommendedName>
        <fullName evidence="15">Mitochondrial Rho GTPase</fullName>
        <ecNumber evidence="15">3.6.5.-</ecNumber>
    </recommendedName>
</protein>
<evidence type="ECO:0000256" key="16">
    <source>
        <dbReference type="SAM" id="Phobius"/>
    </source>
</evidence>
<comment type="subcellular location">
    <subcellularLocation>
        <location evidence="2 15">Mitochondrion outer membrane</location>
        <topology evidence="2 15">Single-pass type IV membrane protein</topology>
    </subcellularLocation>
</comment>
<evidence type="ECO:0000256" key="3">
    <source>
        <dbReference type="ARBA" id="ARBA00007981"/>
    </source>
</evidence>
<dbReference type="PANTHER" id="PTHR46819">
    <property type="entry name" value="EF-HAND CALCIUM-BINDING DOMAIN-CONTAINING PROTEIN 7"/>
    <property type="match status" value="1"/>
</dbReference>
<dbReference type="CDD" id="cd01892">
    <property type="entry name" value="Miro2"/>
    <property type="match status" value="1"/>
</dbReference>
<dbReference type="Pfam" id="PF08355">
    <property type="entry name" value="EF_assoc_1"/>
    <property type="match status" value="1"/>
</dbReference>
<proteinExistence type="inferred from homology"/>
<feature type="transmembrane region" description="Helical" evidence="16">
    <location>
        <begin position="606"/>
        <end position="628"/>
    </location>
</feature>
<accession>A0A899G355</accession>
<keyword evidence="20" id="KW-1185">Reference proteome</keyword>
<feature type="domain" description="EF-hand" evidence="17">
    <location>
        <begin position="311"/>
        <end position="346"/>
    </location>
</feature>
<evidence type="ECO:0000313" key="20">
    <source>
        <dbReference type="Proteomes" id="UP000663699"/>
    </source>
</evidence>
<dbReference type="SUPFAM" id="SSF47473">
    <property type="entry name" value="EF-hand"/>
    <property type="match status" value="1"/>
</dbReference>
<comment type="similarity">
    <text evidence="3 15">Belongs to the mitochondrial Rho GTPase family.</text>
</comment>
<evidence type="ECO:0000256" key="9">
    <source>
        <dbReference type="ARBA" id="ARBA00022801"/>
    </source>
</evidence>
<dbReference type="InterPro" id="IPR021181">
    <property type="entry name" value="Miro"/>
</dbReference>
<evidence type="ECO:0000256" key="4">
    <source>
        <dbReference type="ARBA" id="ARBA00022692"/>
    </source>
</evidence>
<organism evidence="19 20">
    <name type="scientific">Pneumocystis wakefieldiae</name>
    <dbReference type="NCBI Taxonomy" id="38082"/>
    <lineage>
        <taxon>Eukaryota</taxon>
        <taxon>Fungi</taxon>
        <taxon>Dikarya</taxon>
        <taxon>Ascomycota</taxon>
        <taxon>Taphrinomycotina</taxon>
        <taxon>Pneumocystomycetes</taxon>
        <taxon>Pneumocystaceae</taxon>
        <taxon>Pneumocystis</taxon>
    </lineage>
</organism>
<dbReference type="PROSITE" id="PS51423">
    <property type="entry name" value="MIRO"/>
    <property type="match status" value="1"/>
</dbReference>
<keyword evidence="12 15" id="KW-0496">Mitochondrion</keyword>
<dbReference type="InterPro" id="IPR020860">
    <property type="entry name" value="MIRO_dom"/>
</dbReference>
<dbReference type="InterPro" id="IPR013567">
    <property type="entry name" value="EF_hand_assoc_2"/>
</dbReference>
<evidence type="ECO:0000256" key="7">
    <source>
        <dbReference type="ARBA" id="ARBA00022741"/>
    </source>
</evidence>
<dbReference type="PANTHER" id="PTHR46819:SF1">
    <property type="entry name" value="EF-HAND CALCIUM-BINDING DOMAIN-CONTAINING PROTEIN 7"/>
    <property type="match status" value="1"/>
</dbReference>
<evidence type="ECO:0000259" key="17">
    <source>
        <dbReference type="PROSITE" id="PS50222"/>
    </source>
</evidence>
<dbReference type="EMBL" id="CP054547">
    <property type="protein sequence ID" value="QSL67014.1"/>
    <property type="molecule type" value="Genomic_DNA"/>
</dbReference>
<dbReference type="FunFam" id="3.40.50.300:FF:000553">
    <property type="entry name" value="Mitochondrial Rho GTPase"/>
    <property type="match status" value="1"/>
</dbReference>
<keyword evidence="14 15" id="KW-0472">Membrane</keyword>
<keyword evidence="10 15" id="KW-0106">Calcium</keyword>
<keyword evidence="6" id="KW-0677">Repeat</keyword>
<evidence type="ECO:0000256" key="12">
    <source>
        <dbReference type="ARBA" id="ARBA00023128"/>
    </source>
</evidence>
<evidence type="ECO:0000256" key="13">
    <source>
        <dbReference type="ARBA" id="ARBA00023134"/>
    </source>
</evidence>
<evidence type="ECO:0000256" key="11">
    <source>
        <dbReference type="ARBA" id="ARBA00022989"/>
    </source>
</evidence>
<evidence type="ECO:0000256" key="10">
    <source>
        <dbReference type="ARBA" id="ARBA00022837"/>
    </source>
</evidence>
<dbReference type="InterPro" id="IPR052266">
    <property type="entry name" value="Miro-EF-hand_domain"/>
</dbReference>
<evidence type="ECO:0000313" key="19">
    <source>
        <dbReference type="EMBL" id="QSL67014.1"/>
    </source>
</evidence>
<dbReference type="FunFam" id="1.10.238.10:FF:000011">
    <property type="entry name" value="Mitochondrial Rho GTPase"/>
    <property type="match status" value="1"/>
</dbReference>
<dbReference type="PIRSF" id="PIRSF037488">
    <property type="entry name" value="Mt_Rho_GTPase"/>
    <property type="match status" value="1"/>
</dbReference>
<dbReference type="PROSITE" id="PS50222">
    <property type="entry name" value="EF_HAND_2"/>
    <property type="match status" value="1"/>
</dbReference>
<dbReference type="InterPro" id="IPR001806">
    <property type="entry name" value="Small_GTPase"/>
</dbReference>
<dbReference type="Gene3D" id="1.10.238.10">
    <property type="entry name" value="EF-hand"/>
    <property type="match status" value="2"/>
</dbReference>
<feature type="domain" description="Miro" evidence="18">
    <location>
        <begin position="425"/>
        <end position="589"/>
    </location>
</feature>
<dbReference type="Gene3D" id="3.40.50.300">
    <property type="entry name" value="P-loop containing nucleotide triphosphate hydrolases"/>
    <property type="match status" value="2"/>
</dbReference>
<evidence type="ECO:0000256" key="8">
    <source>
        <dbReference type="ARBA" id="ARBA00022787"/>
    </source>
</evidence>
<dbReference type="InterPro" id="IPR002048">
    <property type="entry name" value="EF_hand_dom"/>
</dbReference>
<keyword evidence="11 16" id="KW-1133">Transmembrane helix</keyword>
<keyword evidence="5" id="KW-0479">Metal-binding</keyword>
<evidence type="ECO:0000256" key="2">
    <source>
        <dbReference type="ARBA" id="ARBA00004200"/>
    </source>
</evidence>
<dbReference type="GO" id="GO:0007005">
    <property type="term" value="P:mitochondrion organization"/>
    <property type="evidence" value="ECO:0007669"/>
    <property type="project" value="InterPro"/>
</dbReference>
<evidence type="ECO:0000256" key="6">
    <source>
        <dbReference type="ARBA" id="ARBA00022737"/>
    </source>
</evidence>
<dbReference type="InterPro" id="IPR027417">
    <property type="entry name" value="P-loop_NTPase"/>
</dbReference>
<dbReference type="Proteomes" id="UP000663699">
    <property type="component" value="Chromosome 16"/>
</dbReference>
<evidence type="ECO:0000259" key="18">
    <source>
        <dbReference type="PROSITE" id="PS51423"/>
    </source>
</evidence>